<keyword evidence="1" id="KW-1133">Transmembrane helix</keyword>
<dbReference type="PATRIC" id="fig|1036673.3.peg.2568"/>
<gene>
    <name evidence="2" type="ordered locus">KNP414_02812</name>
</gene>
<organism evidence="2 3">
    <name type="scientific">Paenibacillus mucilaginosus (strain KNP414)</name>
    <dbReference type="NCBI Taxonomy" id="1036673"/>
    <lineage>
        <taxon>Bacteria</taxon>
        <taxon>Bacillati</taxon>
        <taxon>Bacillota</taxon>
        <taxon>Bacilli</taxon>
        <taxon>Bacillales</taxon>
        <taxon>Paenibacillaceae</taxon>
        <taxon>Paenibacillus</taxon>
    </lineage>
</organism>
<evidence type="ECO:0008006" key="4">
    <source>
        <dbReference type="Google" id="ProtNLM"/>
    </source>
</evidence>
<evidence type="ECO:0000313" key="3">
    <source>
        <dbReference type="Proteomes" id="UP000006620"/>
    </source>
</evidence>
<reference evidence="3" key="1">
    <citation type="submission" date="2011-06" db="EMBL/GenBank/DDBJ databases">
        <title>Complete genome sequence of Paenibacillus mucilaginosus KNP414.</title>
        <authorList>
            <person name="Wang J."/>
            <person name="Hu S."/>
            <person name="Hu X."/>
            <person name="Zhang B."/>
            <person name="Dong D."/>
            <person name="Zhang S."/>
            <person name="Zhao K."/>
            <person name="Wu D."/>
        </authorList>
    </citation>
    <scope>NUCLEOTIDE SEQUENCE [LARGE SCALE GENOMIC DNA]</scope>
    <source>
        <strain evidence="3">KNP414</strain>
    </source>
</reference>
<name>F8FAX1_PAEMK</name>
<dbReference type="PROSITE" id="PS51257">
    <property type="entry name" value="PROKAR_LIPOPROTEIN"/>
    <property type="match status" value="1"/>
</dbReference>
<feature type="transmembrane region" description="Helical" evidence="1">
    <location>
        <begin position="251"/>
        <end position="270"/>
    </location>
</feature>
<evidence type="ECO:0000256" key="1">
    <source>
        <dbReference type="SAM" id="Phobius"/>
    </source>
</evidence>
<keyword evidence="1" id="KW-0472">Membrane</keyword>
<dbReference type="Proteomes" id="UP000006620">
    <property type="component" value="Chromosome"/>
</dbReference>
<dbReference type="HOGENOM" id="CLU_079874_0_0_9"/>
<protein>
    <recommendedName>
        <fullName evidence="4">Sporulation protein YpjB</fullName>
    </recommendedName>
</protein>
<dbReference type="Pfam" id="PF09577">
    <property type="entry name" value="Spore_YpjB"/>
    <property type="match status" value="1"/>
</dbReference>
<sequence length="290" mass="31535">MFGDRRGRRVGFLLLLAAVCLLGTGCASGRGKETPPQPQLSEAQRQQAELLNQSAEELYQKVLQGDVSGSRTSLIQISDLTTGLTFEGLTTVEGMNALTQTITEAKKVFQAVRYQPAEGQVSAAKLRLAADALIHKNQPLWLQHYKTLQEDVNALEKSAAEGSREALRQSAADLREHIGLLHPSLLISRDGADVAKLDSLVSFVGTQTDGSAEHFRNVQNAAAPLRQTIDKLFMKKEATAYLPYPEPPHPILWTTAFGSVILAALAFAGWRLSKKDGGLTTVRRGGEETF</sequence>
<proteinExistence type="predicted"/>
<dbReference type="AlphaFoldDB" id="F8FAX1"/>
<keyword evidence="1" id="KW-0812">Transmembrane</keyword>
<evidence type="ECO:0000313" key="2">
    <source>
        <dbReference type="EMBL" id="AEI41372.1"/>
    </source>
</evidence>
<dbReference type="InterPro" id="IPR014231">
    <property type="entry name" value="Spore_YpjB"/>
</dbReference>
<dbReference type="KEGG" id="pms:KNP414_02812"/>
<reference evidence="2 3" key="2">
    <citation type="journal article" date="2013" name="Genome Announc.">
        <title>Genome Sequence of Growth-Improving Paenibacillus mucilaginosus Strain KNP414.</title>
        <authorList>
            <person name="Lu J.J."/>
            <person name="Wang J.F."/>
            <person name="Hu X.F."/>
        </authorList>
    </citation>
    <scope>NUCLEOTIDE SEQUENCE [LARGE SCALE GENOMIC DNA]</scope>
    <source>
        <strain evidence="2 3">KNP414</strain>
    </source>
</reference>
<dbReference type="EMBL" id="CP002869">
    <property type="protein sequence ID" value="AEI41372.1"/>
    <property type="molecule type" value="Genomic_DNA"/>
</dbReference>
<accession>F8FAX1</accession>